<dbReference type="InterPro" id="IPR009057">
    <property type="entry name" value="Homeodomain-like_sf"/>
</dbReference>
<comment type="caution">
    <text evidence="4">The sequence shown here is derived from an EMBL/GenBank/DDBJ whole genome shotgun (WGS) entry which is preliminary data.</text>
</comment>
<feature type="domain" description="CdaR GGDEF-like" evidence="3">
    <location>
        <begin position="60"/>
        <end position="179"/>
    </location>
</feature>
<dbReference type="Pfam" id="PF13556">
    <property type="entry name" value="HTH_30"/>
    <property type="match status" value="1"/>
</dbReference>
<keyword evidence="5" id="KW-1185">Reference proteome</keyword>
<dbReference type="InterPro" id="IPR025736">
    <property type="entry name" value="PucR_C-HTH_dom"/>
</dbReference>
<name>A0ABT1EHK0_9FIRM</name>
<dbReference type="SUPFAM" id="SSF46689">
    <property type="entry name" value="Homeodomain-like"/>
    <property type="match status" value="1"/>
</dbReference>
<evidence type="ECO:0000313" key="4">
    <source>
        <dbReference type="EMBL" id="MCP1110169.1"/>
    </source>
</evidence>
<evidence type="ECO:0000313" key="5">
    <source>
        <dbReference type="Proteomes" id="UP001523565"/>
    </source>
</evidence>
<evidence type="ECO:0000256" key="1">
    <source>
        <dbReference type="ARBA" id="ARBA00006754"/>
    </source>
</evidence>
<dbReference type="RefSeq" id="WP_262069050.1">
    <property type="nucleotide sequence ID" value="NZ_JAMXOC010000010.1"/>
</dbReference>
<dbReference type="InterPro" id="IPR041522">
    <property type="entry name" value="CdaR_GGDEF"/>
</dbReference>
<dbReference type="PANTHER" id="PTHR33744">
    <property type="entry name" value="CARBOHYDRATE DIACID REGULATOR"/>
    <property type="match status" value="1"/>
</dbReference>
<gene>
    <name evidence="4" type="ORF">NK118_07895</name>
</gene>
<evidence type="ECO:0000259" key="2">
    <source>
        <dbReference type="Pfam" id="PF13556"/>
    </source>
</evidence>
<accession>A0ABT1EHK0</accession>
<dbReference type="PANTHER" id="PTHR33744:SF15">
    <property type="entry name" value="CARBOHYDRATE DIACID REGULATOR"/>
    <property type="match status" value="1"/>
</dbReference>
<reference evidence="4 5" key="1">
    <citation type="journal article" date="2022" name="Genome Biol. Evol.">
        <title>Host diet, physiology and behaviors set the stage for Lachnospiraceae cladogenesis.</title>
        <authorList>
            <person name="Vera-Ponce De Leon A."/>
            <person name="Schneider M."/>
            <person name="Jahnes B.C."/>
            <person name="Sadowski V."/>
            <person name="Camuy-Velez L.A."/>
            <person name="Duan J."/>
            <person name="Sabree Z.L."/>
        </authorList>
    </citation>
    <scope>NUCLEOTIDE SEQUENCE [LARGE SCALE GENOMIC DNA]</scope>
    <source>
        <strain evidence="4 5">PAL227</strain>
    </source>
</reference>
<sequence>MERSEQLEKSLTELEKLTGLKLAITDTVDEEHSVTQINAMLKAYKERYNKEDFLLSLLRGKIRDKEAQKRGQAFHLNAEGDKFLFLLQAKAESHKEVETVLKQLFPTRTSIEIVYPGGEEVALLYYPKRKEDIATLAHTLADTINMELMIKVVVAYSEVFTKYEELHKVYEKCQLALRLGTVFTFGSNVFPSDQLGVGQLIDGLSPEKCHNFLDETFGEEFIAELTEEMRITANTFLQNNLNIAETARGLHMHRNTLIYRLEQIQKKTGLDIRVFGDALTFKVGMMVLDYLEMER</sequence>
<dbReference type="InterPro" id="IPR042070">
    <property type="entry name" value="PucR_C-HTH_sf"/>
</dbReference>
<evidence type="ECO:0000259" key="3">
    <source>
        <dbReference type="Pfam" id="PF17853"/>
    </source>
</evidence>
<protein>
    <submittedName>
        <fullName evidence="4">Helix-turn-helix domain-containing protein</fullName>
    </submittedName>
</protein>
<comment type="similarity">
    <text evidence="1">Belongs to the CdaR family.</text>
</comment>
<organism evidence="4 5">
    <name type="scientific">Ohessyouella blattaphilus</name>
    <dbReference type="NCBI Taxonomy" id="2949333"/>
    <lineage>
        <taxon>Bacteria</taxon>
        <taxon>Bacillati</taxon>
        <taxon>Bacillota</taxon>
        <taxon>Clostridia</taxon>
        <taxon>Lachnospirales</taxon>
        <taxon>Lachnospiraceae</taxon>
        <taxon>Ohessyouella</taxon>
    </lineage>
</organism>
<dbReference type="Gene3D" id="1.10.10.2840">
    <property type="entry name" value="PucR C-terminal helix-turn-helix domain"/>
    <property type="match status" value="1"/>
</dbReference>
<dbReference type="Proteomes" id="UP001523565">
    <property type="component" value="Unassembled WGS sequence"/>
</dbReference>
<feature type="domain" description="PucR C-terminal helix-turn-helix" evidence="2">
    <location>
        <begin position="232"/>
        <end position="284"/>
    </location>
</feature>
<proteinExistence type="inferred from homology"/>
<dbReference type="Pfam" id="PF17853">
    <property type="entry name" value="GGDEF_2"/>
    <property type="match status" value="1"/>
</dbReference>
<dbReference type="EMBL" id="JAMZFV010000010">
    <property type="protein sequence ID" value="MCP1110169.1"/>
    <property type="molecule type" value="Genomic_DNA"/>
</dbReference>
<dbReference type="InterPro" id="IPR051448">
    <property type="entry name" value="CdaR-like_regulators"/>
</dbReference>